<sequence>GDEPRAYFDIPPSNVIHSAHRGYIYCMDVVDRKDAGGVLLATGSGNETIWKCSVSGQPSLGHSFPGTKGAIYAIAATNETVYAACQDGYVKVIDVETKTQIRSILVEEAGVDILSVCLHEPLSDLYAGSANGLVLIVALSIDFMTELLVHDA</sequence>
<feature type="non-terminal residue" evidence="1">
    <location>
        <position position="1"/>
    </location>
</feature>
<name>A0A0D7AFC7_9AGAR</name>
<protein>
    <recommendedName>
        <fullName evidence="3">WD40 repeat-like protein</fullName>
    </recommendedName>
</protein>
<dbReference type="Proteomes" id="UP000054144">
    <property type="component" value="Unassembled WGS sequence"/>
</dbReference>
<evidence type="ECO:0000313" key="2">
    <source>
        <dbReference type="Proteomes" id="UP000054144"/>
    </source>
</evidence>
<evidence type="ECO:0000313" key="1">
    <source>
        <dbReference type="EMBL" id="KIY49094.1"/>
    </source>
</evidence>
<proteinExistence type="predicted"/>
<dbReference type="EMBL" id="KN881727">
    <property type="protein sequence ID" value="KIY49094.1"/>
    <property type="molecule type" value="Genomic_DNA"/>
</dbReference>
<dbReference type="AlphaFoldDB" id="A0A0D7AFC7"/>
<reference evidence="1 2" key="1">
    <citation type="journal article" date="2015" name="Fungal Genet. Biol.">
        <title>Evolution of novel wood decay mechanisms in Agaricales revealed by the genome sequences of Fistulina hepatica and Cylindrobasidium torrendii.</title>
        <authorList>
            <person name="Floudas D."/>
            <person name="Held B.W."/>
            <person name="Riley R."/>
            <person name="Nagy L.G."/>
            <person name="Koehler G."/>
            <person name="Ransdell A.S."/>
            <person name="Younus H."/>
            <person name="Chow J."/>
            <person name="Chiniquy J."/>
            <person name="Lipzen A."/>
            <person name="Tritt A."/>
            <person name="Sun H."/>
            <person name="Haridas S."/>
            <person name="LaButti K."/>
            <person name="Ohm R.A."/>
            <person name="Kues U."/>
            <person name="Blanchette R.A."/>
            <person name="Grigoriev I.V."/>
            <person name="Minto R.E."/>
            <person name="Hibbett D.S."/>
        </authorList>
    </citation>
    <scope>NUCLEOTIDE SEQUENCE [LARGE SCALE GENOMIC DNA]</scope>
    <source>
        <strain evidence="1 2">ATCC 64428</strain>
    </source>
</reference>
<dbReference type="OrthoDB" id="7832001at2759"/>
<keyword evidence="2" id="KW-1185">Reference proteome</keyword>
<dbReference type="SUPFAM" id="SSF50978">
    <property type="entry name" value="WD40 repeat-like"/>
    <property type="match status" value="1"/>
</dbReference>
<dbReference type="InterPro" id="IPR015943">
    <property type="entry name" value="WD40/YVTN_repeat-like_dom_sf"/>
</dbReference>
<gene>
    <name evidence="1" type="ORF">FISHEDRAFT_42095</name>
</gene>
<organism evidence="1 2">
    <name type="scientific">Fistulina hepatica ATCC 64428</name>
    <dbReference type="NCBI Taxonomy" id="1128425"/>
    <lineage>
        <taxon>Eukaryota</taxon>
        <taxon>Fungi</taxon>
        <taxon>Dikarya</taxon>
        <taxon>Basidiomycota</taxon>
        <taxon>Agaricomycotina</taxon>
        <taxon>Agaricomycetes</taxon>
        <taxon>Agaricomycetidae</taxon>
        <taxon>Agaricales</taxon>
        <taxon>Fistulinaceae</taxon>
        <taxon>Fistulina</taxon>
    </lineage>
</organism>
<accession>A0A0D7AFC7</accession>
<dbReference type="InterPro" id="IPR036322">
    <property type="entry name" value="WD40_repeat_dom_sf"/>
</dbReference>
<dbReference type="Gene3D" id="2.130.10.10">
    <property type="entry name" value="YVTN repeat-like/Quinoprotein amine dehydrogenase"/>
    <property type="match status" value="1"/>
</dbReference>
<evidence type="ECO:0008006" key="3">
    <source>
        <dbReference type="Google" id="ProtNLM"/>
    </source>
</evidence>